<feature type="transmembrane region" description="Helical" evidence="1">
    <location>
        <begin position="7"/>
        <end position="26"/>
    </location>
</feature>
<dbReference type="Proteomes" id="UP001623661">
    <property type="component" value="Unassembled WGS sequence"/>
</dbReference>
<reference evidence="2 3" key="1">
    <citation type="submission" date="2024-11" db="EMBL/GenBank/DDBJ databases">
        <authorList>
            <person name="Heng Y.C."/>
            <person name="Lim A.C.H."/>
            <person name="Lee J.K.Y."/>
            <person name="Kittelmann S."/>
        </authorList>
    </citation>
    <scope>NUCLEOTIDE SEQUENCE [LARGE SCALE GENOMIC DNA]</scope>
    <source>
        <strain evidence="2 3">WILCCON 0202</strain>
    </source>
</reference>
<name>A0ABW8TXH4_9CLOT</name>
<accession>A0ABW8TXH4</accession>
<organism evidence="2 3">
    <name type="scientific">Candidatus Clostridium radicumherbarum</name>
    <dbReference type="NCBI Taxonomy" id="3381662"/>
    <lineage>
        <taxon>Bacteria</taxon>
        <taxon>Bacillati</taxon>
        <taxon>Bacillota</taxon>
        <taxon>Clostridia</taxon>
        <taxon>Eubacteriales</taxon>
        <taxon>Clostridiaceae</taxon>
        <taxon>Clostridium</taxon>
    </lineage>
</organism>
<keyword evidence="3" id="KW-1185">Reference proteome</keyword>
<evidence type="ECO:0000256" key="1">
    <source>
        <dbReference type="SAM" id="Phobius"/>
    </source>
</evidence>
<protein>
    <submittedName>
        <fullName evidence="2">Uncharacterized protein</fullName>
    </submittedName>
</protein>
<feature type="transmembrane region" description="Helical" evidence="1">
    <location>
        <begin position="59"/>
        <end position="76"/>
    </location>
</feature>
<dbReference type="EMBL" id="JBJHZY010000003">
    <property type="protein sequence ID" value="MFL0269246.1"/>
    <property type="molecule type" value="Genomic_DNA"/>
</dbReference>
<evidence type="ECO:0000313" key="2">
    <source>
        <dbReference type="EMBL" id="MFL0269246.1"/>
    </source>
</evidence>
<proteinExistence type="predicted"/>
<keyword evidence="1" id="KW-0812">Transmembrane</keyword>
<comment type="caution">
    <text evidence="2">The sequence shown here is derived from an EMBL/GenBank/DDBJ whole genome shotgun (WGS) entry which is preliminary data.</text>
</comment>
<evidence type="ECO:0000313" key="3">
    <source>
        <dbReference type="Proteomes" id="UP001623661"/>
    </source>
</evidence>
<dbReference type="RefSeq" id="WP_406765875.1">
    <property type="nucleotide sequence ID" value="NZ_JBJHZY010000003.1"/>
</dbReference>
<gene>
    <name evidence="2" type="ORF">ACJDUH_14250</name>
</gene>
<keyword evidence="1" id="KW-0472">Membrane</keyword>
<sequence length="84" mass="9881">MTTFIKKIIVIGIIITGWIILMFMMVEQELGQFLFRFDNTRISLFLQHPVEQIKTSNNLQIIIFVLAIILIEEIILKISSLRKF</sequence>
<keyword evidence="1" id="KW-1133">Transmembrane helix</keyword>